<sequence>MVNRINNDPAYSESLTEDLASTETEAVWFASEDITEADEPYLPPLLADSFHQWINEADGLSLLRSGEFSLFGADRGRIAAAGHHGADWQEGYAELLEDVISSVFEREIAISASSDTLHLVGVPIRKRTDDRIFSVLCYAAQSEASSAQYAQSVEICGFHFRSCFYRRFEHLFVQDLLLQQKQTEKEAKRRDALFLAAKRLYDQIDVSSVLSEMLSSLEQLYPNSEVHLYLSQDHLNGDERVKPLVFKNAAHDLVAKAFLDGRSETEHDRDGTIRLAVPMTGKQAAYGVLCMTIGPGKWDEADLPAFLLLADTAGSAFENAKLYEQSNLLINELRLINELTKRLNQSLRLKEIFQFATSELLKIFDADYCCVLQMNKEKDQFVVMSSNFPALASERFSPEYGFCGMVYRTREPLIISDYWHTRVVTSKLMDNTGSRSLIAAPIIVDGEVVGVILVTHKVPNFFSYENYKLLQVMSTHIGLAVTNASLHAEVRRMVITDNLTGLHARHYLNEQIQNRQRKDPFGALILVDIDYFKKVNDTFGHQVGDQILIQVSNIINASIRQGDIAARWGGEELAVYLPGIRAEQAYRIAERIRIHVEAETDPVVTVSCGVSEWTFENEKISVESLFYRADMALYEAKNNGRNCIFVGQS</sequence>
<dbReference type="SUPFAM" id="SSF55073">
    <property type="entry name" value="Nucleotide cyclase"/>
    <property type="match status" value="1"/>
</dbReference>
<dbReference type="Gene3D" id="3.30.450.40">
    <property type="match status" value="2"/>
</dbReference>
<dbReference type="CDD" id="cd01949">
    <property type="entry name" value="GGDEF"/>
    <property type="match status" value="1"/>
</dbReference>
<evidence type="ECO:0000313" key="2">
    <source>
        <dbReference type="EMBL" id="MDQ0112959.1"/>
    </source>
</evidence>
<dbReference type="Pfam" id="PF13185">
    <property type="entry name" value="GAF_2"/>
    <property type="match status" value="1"/>
</dbReference>
<gene>
    <name evidence="2" type="ORF">J2T15_002394</name>
</gene>
<dbReference type="EMBL" id="JAUSSU010000004">
    <property type="protein sequence ID" value="MDQ0112959.1"/>
    <property type="molecule type" value="Genomic_DNA"/>
</dbReference>
<comment type="caution">
    <text evidence="2">The sequence shown here is derived from an EMBL/GenBank/DDBJ whole genome shotgun (WGS) entry which is preliminary data.</text>
</comment>
<accession>A0ABT9U3U3</accession>
<dbReference type="InterPro" id="IPR043128">
    <property type="entry name" value="Rev_trsase/Diguanyl_cyclase"/>
</dbReference>
<keyword evidence="3" id="KW-1185">Reference proteome</keyword>
<dbReference type="RefSeq" id="WP_307203895.1">
    <property type="nucleotide sequence ID" value="NZ_JAUSSU010000004.1"/>
</dbReference>
<dbReference type="SMART" id="SM00267">
    <property type="entry name" value="GGDEF"/>
    <property type="match status" value="1"/>
</dbReference>
<dbReference type="SMART" id="SM00065">
    <property type="entry name" value="GAF"/>
    <property type="match status" value="1"/>
</dbReference>
<dbReference type="Gene3D" id="3.30.70.270">
    <property type="match status" value="1"/>
</dbReference>
<reference evidence="2 3" key="1">
    <citation type="submission" date="2023-07" db="EMBL/GenBank/DDBJ databases">
        <title>Sorghum-associated microbial communities from plants grown in Nebraska, USA.</title>
        <authorList>
            <person name="Schachtman D."/>
        </authorList>
    </citation>
    <scope>NUCLEOTIDE SEQUENCE [LARGE SCALE GENOMIC DNA]</scope>
    <source>
        <strain evidence="2 3">CC482</strain>
    </source>
</reference>
<dbReference type="Proteomes" id="UP001229346">
    <property type="component" value="Unassembled WGS sequence"/>
</dbReference>
<dbReference type="InterPro" id="IPR029016">
    <property type="entry name" value="GAF-like_dom_sf"/>
</dbReference>
<dbReference type="SUPFAM" id="SSF55781">
    <property type="entry name" value="GAF domain-like"/>
    <property type="match status" value="2"/>
</dbReference>
<dbReference type="PANTHER" id="PTHR45138">
    <property type="entry name" value="REGULATORY COMPONENTS OF SENSORY TRANSDUCTION SYSTEM"/>
    <property type="match status" value="1"/>
</dbReference>
<dbReference type="InterPro" id="IPR029787">
    <property type="entry name" value="Nucleotide_cyclase"/>
</dbReference>
<feature type="domain" description="GGDEF" evidence="1">
    <location>
        <begin position="520"/>
        <end position="649"/>
    </location>
</feature>
<evidence type="ECO:0000259" key="1">
    <source>
        <dbReference type="PROSITE" id="PS50887"/>
    </source>
</evidence>
<proteinExistence type="predicted"/>
<dbReference type="InterPro" id="IPR050469">
    <property type="entry name" value="Diguanylate_Cyclase"/>
</dbReference>
<protein>
    <submittedName>
        <fullName evidence="2">Diguanylate cyclase (GGDEF)-like protein</fullName>
    </submittedName>
</protein>
<organism evidence="2 3">
    <name type="scientific">Paenibacillus harenae</name>
    <dbReference type="NCBI Taxonomy" id="306543"/>
    <lineage>
        <taxon>Bacteria</taxon>
        <taxon>Bacillati</taxon>
        <taxon>Bacillota</taxon>
        <taxon>Bacilli</taxon>
        <taxon>Bacillales</taxon>
        <taxon>Paenibacillaceae</taxon>
        <taxon>Paenibacillus</taxon>
    </lineage>
</organism>
<name>A0ABT9U3U3_PAEHA</name>
<dbReference type="InterPro" id="IPR000160">
    <property type="entry name" value="GGDEF_dom"/>
</dbReference>
<dbReference type="Pfam" id="PF00990">
    <property type="entry name" value="GGDEF"/>
    <property type="match status" value="1"/>
</dbReference>
<dbReference type="PROSITE" id="PS50887">
    <property type="entry name" value="GGDEF"/>
    <property type="match status" value="1"/>
</dbReference>
<dbReference type="PANTHER" id="PTHR45138:SF9">
    <property type="entry name" value="DIGUANYLATE CYCLASE DGCM-RELATED"/>
    <property type="match status" value="1"/>
</dbReference>
<dbReference type="NCBIfam" id="TIGR00254">
    <property type="entry name" value="GGDEF"/>
    <property type="match status" value="1"/>
</dbReference>
<evidence type="ECO:0000313" key="3">
    <source>
        <dbReference type="Proteomes" id="UP001229346"/>
    </source>
</evidence>
<dbReference type="InterPro" id="IPR003018">
    <property type="entry name" value="GAF"/>
</dbReference>